<dbReference type="NCBIfam" id="TIGR00093">
    <property type="entry name" value="pseudouridine synthase"/>
    <property type="match status" value="1"/>
</dbReference>
<evidence type="ECO:0000256" key="1">
    <source>
        <dbReference type="ARBA" id="ARBA00008348"/>
    </source>
</evidence>
<organism evidence="7 8">
    <name type="scientific">Shouchella clausii</name>
    <name type="common">Alkalihalobacillus clausii</name>
    <dbReference type="NCBI Taxonomy" id="79880"/>
    <lineage>
        <taxon>Bacteria</taxon>
        <taxon>Bacillati</taxon>
        <taxon>Bacillota</taxon>
        <taxon>Bacilli</taxon>
        <taxon>Bacillales</taxon>
        <taxon>Bacillaceae</taxon>
        <taxon>Shouchella</taxon>
    </lineage>
</organism>
<dbReference type="Gene3D" id="3.10.290.10">
    <property type="entry name" value="RNA-binding S4 domain"/>
    <property type="match status" value="1"/>
</dbReference>
<evidence type="ECO:0000256" key="5">
    <source>
        <dbReference type="RuleBase" id="RU003887"/>
    </source>
</evidence>
<evidence type="ECO:0000259" key="6">
    <source>
        <dbReference type="SMART" id="SM00363"/>
    </source>
</evidence>
<proteinExistence type="inferred from homology"/>
<dbReference type="FunFam" id="3.30.70.1560:FF:000001">
    <property type="entry name" value="Pseudouridine synthase"/>
    <property type="match status" value="1"/>
</dbReference>
<keyword evidence="3 5" id="KW-0413">Isomerase</keyword>
<evidence type="ECO:0000313" key="8">
    <source>
        <dbReference type="Proteomes" id="UP000216207"/>
    </source>
</evidence>
<dbReference type="Pfam" id="PF00849">
    <property type="entry name" value="PseudoU_synth_2"/>
    <property type="match status" value="1"/>
</dbReference>
<dbReference type="EMBL" id="NPCC01000006">
    <property type="protein sequence ID" value="PAE89908.1"/>
    <property type="molecule type" value="Genomic_DNA"/>
</dbReference>
<gene>
    <name evidence="7" type="ORF">CHH72_06565</name>
</gene>
<dbReference type="InterPro" id="IPR020103">
    <property type="entry name" value="PsdUridine_synth_cat_dom_sf"/>
</dbReference>
<dbReference type="GO" id="GO:0000455">
    <property type="term" value="P:enzyme-directed rRNA pseudouridine synthesis"/>
    <property type="evidence" value="ECO:0007669"/>
    <property type="project" value="UniProtKB-ARBA"/>
</dbReference>
<dbReference type="PROSITE" id="PS01149">
    <property type="entry name" value="PSI_RSU"/>
    <property type="match status" value="1"/>
</dbReference>
<dbReference type="InterPro" id="IPR002942">
    <property type="entry name" value="S4_RNA-bd"/>
</dbReference>
<keyword evidence="2 4" id="KW-0694">RNA-binding</keyword>
<dbReference type="Gene3D" id="3.30.70.1560">
    <property type="entry name" value="Alpha-L RNA-binding motif"/>
    <property type="match status" value="1"/>
</dbReference>
<dbReference type="GO" id="GO:0005829">
    <property type="term" value="C:cytosol"/>
    <property type="evidence" value="ECO:0007669"/>
    <property type="project" value="UniProtKB-ARBA"/>
</dbReference>
<dbReference type="AlphaFoldDB" id="A0A268P2J6"/>
<evidence type="ECO:0000313" key="7">
    <source>
        <dbReference type="EMBL" id="PAE89908.1"/>
    </source>
</evidence>
<reference evidence="7 8" key="1">
    <citation type="submission" date="2017-07" db="EMBL/GenBank/DDBJ databases">
        <title>Isolation and whole genome analysis of endospore-forming bacteria from heroin.</title>
        <authorList>
            <person name="Kalinowski J."/>
            <person name="Ahrens B."/>
            <person name="Al-Dilaimi A."/>
            <person name="Winkler A."/>
            <person name="Wibberg D."/>
            <person name="Schleenbecker U."/>
            <person name="Ruckert C."/>
            <person name="Wolfel R."/>
            <person name="Grass G."/>
        </authorList>
    </citation>
    <scope>NUCLEOTIDE SEQUENCE [LARGE SCALE GENOMIC DNA]</scope>
    <source>
        <strain evidence="7 8">7539</strain>
    </source>
</reference>
<dbReference type="SUPFAM" id="SSF55120">
    <property type="entry name" value="Pseudouridine synthase"/>
    <property type="match status" value="1"/>
</dbReference>
<dbReference type="InterPro" id="IPR050343">
    <property type="entry name" value="RsuA_PseudoU_synthase"/>
</dbReference>
<dbReference type="Gene3D" id="3.30.70.580">
    <property type="entry name" value="Pseudouridine synthase I, catalytic domain, N-terminal subdomain"/>
    <property type="match status" value="1"/>
</dbReference>
<dbReference type="PANTHER" id="PTHR47683:SF4">
    <property type="entry name" value="PSEUDOURIDINE SYNTHASE"/>
    <property type="match status" value="1"/>
</dbReference>
<sequence length="243" mass="26823">MRLDKMLANAGYGTRNEVKKALKQGVVEVDGAVVKDGKLHVQPERQSVCYAGTPVRYKAELYLMLNKPAGVVTATEDARQKTVLDLMKNEWGHMKPFPVGRLDKDTTGLLLLTTDGAFSHELMAPKKHIAKEYRALVEGKVTQADVEAFKNGVVLDDGYCTKPAQLEIEESGPLSAISLELTEGKFHQVKRMFAAVGKKVIKLERIRIGSLLLDSSLSKGGYRELTPAEIQLAKTPYIKKKSL</sequence>
<dbReference type="SUPFAM" id="SSF55174">
    <property type="entry name" value="Alpha-L RNA-binding motif"/>
    <property type="match status" value="1"/>
</dbReference>
<dbReference type="RefSeq" id="WP_095326307.1">
    <property type="nucleotide sequence ID" value="NZ_JAUPFF010000002.1"/>
</dbReference>
<evidence type="ECO:0000256" key="4">
    <source>
        <dbReference type="PROSITE-ProRule" id="PRU00182"/>
    </source>
</evidence>
<dbReference type="InterPro" id="IPR018496">
    <property type="entry name" value="PsdUridine_synth_RsuA/RluB_CS"/>
</dbReference>
<dbReference type="EC" id="5.4.99.-" evidence="5"/>
<dbReference type="InterPro" id="IPR042092">
    <property type="entry name" value="PsdUridine_s_RsuA/RluB/E/F_cat"/>
</dbReference>
<dbReference type="SMART" id="SM00363">
    <property type="entry name" value="S4"/>
    <property type="match status" value="1"/>
</dbReference>
<accession>A0A268P2J6</accession>
<dbReference type="InterPro" id="IPR020094">
    <property type="entry name" value="TruA/RsuA/RluB/E/F_N"/>
</dbReference>
<name>A0A268P2J6_SHOCL</name>
<dbReference type="CDD" id="cd00165">
    <property type="entry name" value="S4"/>
    <property type="match status" value="1"/>
</dbReference>
<evidence type="ECO:0000256" key="2">
    <source>
        <dbReference type="ARBA" id="ARBA00022884"/>
    </source>
</evidence>
<feature type="domain" description="RNA-binding S4" evidence="6">
    <location>
        <begin position="1"/>
        <end position="60"/>
    </location>
</feature>
<dbReference type="InterPro" id="IPR006145">
    <property type="entry name" value="PsdUridine_synth_RsuA/RluA"/>
</dbReference>
<dbReference type="GO" id="GO:0003723">
    <property type="term" value="F:RNA binding"/>
    <property type="evidence" value="ECO:0007669"/>
    <property type="project" value="UniProtKB-KW"/>
</dbReference>
<comment type="caution">
    <text evidence="7">The sequence shown here is derived from an EMBL/GenBank/DDBJ whole genome shotgun (WGS) entry which is preliminary data.</text>
</comment>
<comment type="similarity">
    <text evidence="1 5">Belongs to the pseudouridine synthase RsuA family.</text>
</comment>
<dbReference type="InterPro" id="IPR036986">
    <property type="entry name" value="S4_RNA-bd_sf"/>
</dbReference>
<evidence type="ECO:0000256" key="3">
    <source>
        <dbReference type="ARBA" id="ARBA00023235"/>
    </source>
</evidence>
<dbReference type="Pfam" id="PF01479">
    <property type="entry name" value="S4"/>
    <property type="match status" value="1"/>
</dbReference>
<dbReference type="Proteomes" id="UP000216207">
    <property type="component" value="Unassembled WGS sequence"/>
</dbReference>
<dbReference type="PROSITE" id="PS50889">
    <property type="entry name" value="S4"/>
    <property type="match status" value="1"/>
</dbReference>
<dbReference type="GO" id="GO:0120159">
    <property type="term" value="F:rRNA pseudouridine synthase activity"/>
    <property type="evidence" value="ECO:0007669"/>
    <property type="project" value="UniProtKB-ARBA"/>
</dbReference>
<dbReference type="InterPro" id="IPR000748">
    <property type="entry name" value="PsdUridine_synth_RsuA/RluB/E/F"/>
</dbReference>
<dbReference type="PANTHER" id="PTHR47683">
    <property type="entry name" value="PSEUDOURIDINE SYNTHASE FAMILY PROTEIN-RELATED"/>
    <property type="match status" value="1"/>
</dbReference>
<protein>
    <recommendedName>
        <fullName evidence="5">Pseudouridine synthase</fullName>
        <ecNumber evidence="5">5.4.99.-</ecNumber>
    </recommendedName>
</protein>